<sequence length="424" mass="44118">MLQQLYGTPFFGGDMSQQPNNHAASGVVYNQMNTNTGVSAADLLGADQNSLDLDMFSASVDRSMVYDELTLNDLATAPNEMQRSQSVPLSQLQRIHSPAFNRSFQAAFSACTSVAQTPVPQEFADSTTFFSENSCSQNSGGGLNGKHGTQTLSAKILDDETALLANDPDAMLDNLDEMFNTNFLRMKCPNNFQGNATTTTCSSAGSSSGYSSSACTAFGSAALISGVGGGANGNNLLGCTGNTMSRSVPSTPLPQQSPFATHFYGGRRRFEDEVNLSPSLTTSSSIMGGTFTTTVFKYGNNGGGSFGNSGGGGGCNSNYDMSRSMPTTPTATPRFRYSPIEFTREFLSNGNTIDSLISGGANTGSLTDAGAPSEGLSAALTGLTGNNDALIDESCGLSADVFVNHTVTDAESIIAEANELLGNL</sequence>
<dbReference type="AlphaFoldDB" id="A0A034WBR6"/>
<accession>A0A034WBR6</accession>
<organism evidence="1">
    <name type="scientific">Bactrocera dorsalis</name>
    <name type="common">Oriental fruit fly</name>
    <name type="synonym">Dacus dorsalis</name>
    <dbReference type="NCBI Taxonomy" id="27457"/>
    <lineage>
        <taxon>Eukaryota</taxon>
        <taxon>Metazoa</taxon>
        <taxon>Ecdysozoa</taxon>
        <taxon>Arthropoda</taxon>
        <taxon>Hexapoda</taxon>
        <taxon>Insecta</taxon>
        <taxon>Pterygota</taxon>
        <taxon>Neoptera</taxon>
        <taxon>Endopterygota</taxon>
        <taxon>Diptera</taxon>
        <taxon>Brachycera</taxon>
        <taxon>Muscomorpha</taxon>
        <taxon>Tephritoidea</taxon>
        <taxon>Tephritidae</taxon>
        <taxon>Bactrocera</taxon>
        <taxon>Bactrocera</taxon>
    </lineage>
</organism>
<name>A0A034WBR6_BACDO</name>
<proteinExistence type="predicted"/>
<evidence type="ECO:0000313" key="1">
    <source>
        <dbReference type="EMBL" id="JAC53031.1"/>
    </source>
</evidence>
<dbReference type="EMBL" id="GAKP01005921">
    <property type="protein sequence ID" value="JAC53031.1"/>
    <property type="molecule type" value="Transcribed_RNA"/>
</dbReference>
<reference evidence="1" key="1">
    <citation type="journal article" date="2014" name="BMC Genomics">
        <title>Characterizing the developmental transcriptome of the oriental fruit fly, Bactrocera dorsalis (Diptera: Tephritidae) through comparative genomic analysis with Drosophila melanogaster utilizing modENCODE datasets.</title>
        <authorList>
            <person name="Geib S.M."/>
            <person name="Calla B."/>
            <person name="Hall B."/>
            <person name="Hou S."/>
            <person name="Manoukis N.C."/>
        </authorList>
    </citation>
    <scope>NUCLEOTIDE SEQUENCE</scope>
    <source>
        <strain evidence="1">Punador</strain>
    </source>
</reference>
<dbReference type="OrthoDB" id="10069709at2759"/>
<protein>
    <submittedName>
        <fullName evidence="1">Uncharacterized protein</fullName>
    </submittedName>
</protein>